<dbReference type="Gene3D" id="1.25.40.10">
    <property type="entry name" value="Tetratricopeptide repeat domain"/>
    <property type="match status" value="2"/>
</dbReference>
<dbReference type="InterPro" id="IPR011990">
    <property type="entry name" value="TPR-like_helical_dom_sf"/>
</dbReference>
<evidence type="ECO:0000256" key="1">
    <source>
        <dbReference type="SAM" id="MobiDB-lite"/>
    </source>
</evidence>
<evidence type="ECO:0000313" key="5">
    <source>
        <dbReference type="WBParaSite" id="ECPE_0000488701-mRNA-1"/>
    </source>
</evidence>
<evidence type="ECO:0000313" key="4">
    <source>
        <dbReference type="Proteomes" id="UP000272942"/>
    </source>
</evidence>
<dbReference type="SUPFAM" id="SSF48452">
    <property type="entry name" value="TPR-like"/>
    <property type="match status" value="2"/>
</dbReference>
<dbReference type="WBParaSite" id="ECPE_0000488701-mRNA-1">
    <property type="protein sequence ID" value="ECPE_0000488701-mRNA-1"/>
    <property type="gene ID" value="ECPE_0000488701"/>
</dbReference>
<dbReference type="GO" id="GO:0035721">
    <property type="term" value="P:intraciliary retrograde transport"/>
    <property type="evidence" value="ECO:0007669"/>
    <property type="project" value="TreeGrafter"/>
</dbReference>
<dbReference type="InterPro" id="IPR056832">
    <property type="entry name" value="ARM_TT21_2nd"/>
</dbReference>
<dbReference type="PANTHER" id="PTHR14699:SF0">
    <property type="entry name" value="TETRATRICOPEPTIDE REPEAT PROTEIN 21 HOMOLOG"/>
    <property type="match status" value="1"/>
</dbReference>
<protein>
    <submittedName>
        <fullName evidence="5">Tetratricopeptide repeat protein</fullName>
    </submittedName>
</protein>
<keyword evidence="4" id="KW-1185">Reference proteome</keyword>
<feature type="region of interest" description="Disordered" evidence="1">
    <location>
        <begin position="353"/>
        <end position="382"/>
    </location>
</feature>
<gene>
    <name evidence="3" type="ORF">ECPE_LOCUS4875</name>
</gene>
<dbReference type="PANTHER" id="PTHR14699">
    <property type="entry name" value="STI2 PROTEIN-RELATED"/>
    <property type="match status" value="1"/>
</dbReference>
<dbReference type="Pfam" id="PF25060">
    <property type="entry name" value="ARM_TT21_2nd"/>
    <property type="match status" value="1"/>
</dbReference>
<proteinExistence type="predicted"/>
<accession>A0A183AD40</accession>
<dbReference type="EMBL" id="UZAN01041715">
    <property type="protein sequence ID" value="VDP73880.1"/>
    <property type="molecule type" value="Genomic_DNA"/>
</dbReference>
<dbReference type="Pfam" id="PF25058">
    <property type="entry name" value="ARM_TT21"/>
    <property type="match status" value="1"/>
</dbReference>
<dbReference type="Proteomes" id="UP000272942">
    <property type="component" value="Unassembled WGS sequence"/>
</dbReference>
<dbReference type="OrthoDB" id="10259630at2759"/>
<dbReference type="GO" id="GO:0061512">
    <property type="term" value="P:protein localization to cilium"/>
    <property type="evidence" value="ECO:0007669"/>
    <property type="project" value="TreeGrafter"/>
</dbReference>
<reference evidence="3 4" key="2">
    <citation type="submission" date="2018-11" db="EMBL/GenBank/DDBJ databases">
        <authorList>
            <consortium name="Pathogen Informatics"/>
        </authorList>
    </citation>
    <scope>NUCLEOTIDE SEQUENCE [LARGE SCALE GENOMIC DNA]</scope>
    <source>
        <strain evidence="3 4">Egypt</strain>
    </source>
</reference>
<sequence>MKLQLAIQDWEQALDTSQRCIAIEHSCIDAISFQLLYYLCKVGDHSECGRDQTILQNLSHLAEKGSTLAPNDQQYAVNMGRILLLQNRPKEATRHFQMTLEASDSSVTGLQGIIQCQLIQGQLAEAGTQLEFLRELEPTIGKSVELSFLSAILARKQGAPTQQIVSLLDEAYELHSKRFQNIQMSFEYFGALNVDFIVQLVTEYLYQAPQQPPSSSWLPTGTNRRQDDPILMRCLKVLEPVISTAPGIQIAVYLQAYVHYLLGDSITALSSVKACLELDETWVEGHILLAQIYLYQANLQLAERALETGLSNNFEVRNHPLYHLVRARLLICQGSAKVAVQILKQTIASISNSDSNTGGGGRAALTKRPTLTGPSQEPSLFGGRTLSNSERLTLYLELAEAHRSLSEWHEATKVLQDAQLIFCGTSELGRVTIASAELVLAQGDHEAALTTLRSIRPENAYYVQARQHMANIYLQHRKEKKLYAACYR</sequence>
<evidence type="ECO:0000313" key="3">
    <source>
        <dbReference type="EMBL" id="VDP73880.1"/>
    </source>
</evidence>
<evidence type="ECO:0000259" key="2">
    <source>
        <dbReference type="Pfam" id="PF25060"/>
    </source>
</evidence>
<dbReference type="AlphaFoldDB" id="A0A183AD40"/>
<feature type="domain" description="Tetratricopeptide repeat protein 21A/21B second ARM" evidence="2">
    <location>
        <begin position="48"/>
        <end position="296"/>
    </location>
</feature>
<name>A0A183AD40_9TREM</name>
<dbReference type="GO" id="GO:0030991">
    <property type="term" value="C:intraciliary transport particle A"/>
    <property type="evidence" value="ECO:0007669"/>
    <property type="project" value="TreeGrafter"/>
</dbReference>
<dbReference type="InterPro" id="IPR040364">
    <property type="entry name" value="TTC21A/TTC21B"/>
</dbReference>
<organism evidence="5">
    <name type="scientific">Echinostoma caproni</name>
    <dbReference type="NCBI Taxonomy" id="27848"/>
    <lineage>
        <taxon>Eukaryota</taxon>
        <taxon>Metazoa</taxon>
        <taxon>Spiralia</taxon>
        <taxon>Lophotrochozoa</taxon>
        <taxon>Platyhelminthes</taxon>
        <taxon>Trematoda</taxon>
        <taxon>Digenea</taxon>
        <taxon>Plagiorchiida</taxon>
        <taxon>Echinostomata</taxon>
        <taxon>Echinostomatoidea</taxon>
        <taxon>Echinostomatidae</taxon>
        <taxon>Echinostoma</taxon>
    </lineage>
</organism>
<reference evidence="5" key="1">
    <citation type="submission" date="2016-06" db="UniProtKB">
        <authorList>
            <consortium name="WormBaseParasite"/>
        </authorList>
    </citation>
    <scope>IDENTIFICATION</scope>
</reference>
<dbReference type="GO" id="GO:0005929">
    <property type="term" value="C:cilium"/>
    <property type="evidence" value="ECO:0007669"/>
    <property type="project" value="GOC"/>
</dbReference>